<accession>A0A486XTH0</accession>
<name>A0A486XTH0_9GAMM</name>
<gene>
    <name evidence="2" type="ORF">BAL341_2065</name>
</gene>
<sequence length="308" mass="35423">MKQTLLLILLSLLACVSAAGSTLQLETDEQQHHFSYQFTVASQPQKLAFTISNSVIATHFRQFRRFSPALLQQYLWRDIKAHVANYPGARIQRQDAVDTLRYRLQLRDQNLLQRLQQELEHVIDQRTAYYLQQEYYYQHPLALGEQVIIPDHVRFAQDSLRDLLPVAEALHSTLQNMPSRDSVNYISHWIQQIPYQDLSDRQRSSGNSFSPPLALLQQHRGDCDSKTVLLATLLRLLLPDVKLAFIYLPEHAMLAVQLPVTATDDAVSIKNQRYLLVDPTGPALLPAGEVSPEMRLYTVNNQFSYRLF</sequence>
<evidence type="ECO:0000256" key="1">
    <source>
        <dbReference type="SAM" id="SignalP"/>
    </source>
</evidence>
<reference evidence="2" key="1">
    <citation type="submission" date="2019-04" db="EMBL/GenBank/DDBJ databases">
        <authorList>
            <person name="Brambilla D."/>
        </authorList>
    </citation>
    <scope>NUCLEOTIDE SEQUENCE</scope>
    <source>
        <strain evidence="2">BAL1</strain>
    </source>
</reference>
<proteinExistence type="predicted"/>
<keyword evidence="1" id="KW-0732">Signal</keyword>
<evidence type="ECO:0000313" key="2">
    <source>
        <dbReference type="EMBL" id="VHO04797.1"/>
    </source>
</evidence>
<dbReference type="PROSITE" id="PS51257">
    <property type="entry name" value="PROKAR_LIPOPROTEIN"/>
    <property type="match status" value="1"/>
</dbReference>
<dbReference type="EMBL" id="CAAJGR010000113">
    <property type="protein sequence ID" value="VHO04797.1"/>
    <property type="molecule type" value="Genomic_DNA"/>
</dbReference>
<feature type="signal peptide" evidence="1">
    <location>
        <begin position="1"/>
        <end position="19"/>
    </location>
</feature>
<dbReference type="Gene3D" id="3.10.620.30">
    <property type="match status" value="1"/>
</dbReference>
<feature type="chain" id="PRO_5019830645" evidence="1">
    <location>
        <begin position="20"/>
        <end position="308"/>
    </location>
</feature>
<protein>
    <submittedName>
        <fullName evidence="2">Uncharacterized secreted protein</fullName>
    </submittedName>
</protein>
<organism evidence="2">
    <name type="scientific">Rheinheimera sp. BAL341</name>
    <dbReference type="NCBI Taxonomy" id="1708203"/>
    <lineage>
        <taxon>Bacteria</taxon>
        <taxon>Pseudomonadati</taxon>
        <taxon>Pseudomonadota</taxon>
        <taxon>Gammaproteobacteria</taxon>
        <taxon>Chromatiales</taxon>
        <taxon>Chromatiaceae</taxon>
        <taxon>Rheinheimera</taxon>
    </lineage>
</organism>
<dbReference type="AlphaFoldDB" id="A0A486XTH0"/>